<feature type="repeat" description="WD" evidence="8">
    <location>
        <begin position="57"/>
        <end position="98"/>
    </location>
</feature>
<feature type="compositionally biased region" description="Low complexity" evidence="9">
    <location>
        <begin position="481"/>
        <end position="493"/>
    </location>
</feature>
<dbReference type="PROSITE" id="PS50082">
    <property type="entry name" value="WD_REPEATS_2"/>
    <property type="match status" value="5"/>
</dbReference>
<sequence>MAANSKRSWQLQDFMAHSANVNCLALGHKSGRVLVTGGDDKKVNLWAIGQQNCIMSLSGHLTPVECVKFDYVEEKVCAGSQAGALKLWDLDAAKLFRTLTGHKSGIKCIDFHPYGNFFGSGSLDTSIKLWDYRKRECIFTYKGHQETVNSIKFSPDGQWIASGGEEGEVKIWDLRAGRVLSELDGHSGAVTDVEFHPQEFLLASSSADRSVSFWDLENFHLVSKTEKETALIRCLHFNTDGKCLFGGCAEQLKVYGWEPARIFDTVTIGWGKVQDMASAQDQLIGASFNLTRVLICVVDINKVSKCGAPTSRTSQSTSSSSPFKHGQTQRKSFTRPKPKPKTKVETVSTKAIDEEYDTDDVATSSNSSLSFLPKVDTYEAVFRPNRSLNRSPPPLHTSMDYESMLVTSRSRTSIHTLATMSFSEPTSEEDMSSYPVSVVGTASRVPDDDPQPPAASNHNSKLPEPSKVASPMFPKRGTPQLSSLASLTASKTSNGPATPVTPKLGRAETTTHRTNSTRDTASDSSSAAGDTSLLPDVVARQRKLSNGTSLKPQPIAVKATTTPVEPTPVPYANDQSHQQPEEVIIPAMTNAPVDLHLEEFLPVSYRNGGLKAPHAHSNVSETEVISSLTRNHEMVLTILKIRQRNLEIIYSLWHNQDLKCALEGAVSMNDQAVLIDVLSAINKRPSLWSLDVCVVLLPAIHNLLHSKYEMYMSVCCESLQLILKNFASVIKTNVQWSSPTLGVDISKEERYTKCVKCYDNLISIRTFLLKRQTMQGKLGQSFRELQSMLYALEK</sequence>
<feature type="region of interest" description="Disordered" evidence="9">
    <location>
        <begin position="307"/>
        <end position="346"/>
    </location>
</feature>
<dbReference type="GO" id="GO:0005813">
    <property type="term" value="C:centrosome"/>
    <property type="evidence" value="ECO:0007669"/>
    <property type="project" value="UniProtKB-SubCell"/>
</dbReference>
<keyword evidence="6 7" id="KW-0206">Cytoskeleton</keyword>
<evidence type="ECO:0000256" key="2">
    <source>
        <dbReference type="ARBA" id="ARBA00022490"/>
    </source>
</evidence>
<dbReference type="InterPro" id="IPR059157">
    <property type="entry name" value="WDR36-Utp21_N"/>
</dbReference>
<dbReference type="PRINTS" id="PR00320">
    <property type="entry name" value="GPROTEINBRPT"/>
</dbReference>
<dbReference type="SMART" id="SM00320">
    <property type="entry name" value="WD40"/>
    <property type="match status" value="6"/>
</dbReference>
<name>A0AAN9YA36_9HEMI</name>
<dbReference type="InterPro" id="IPR026962">
    <property type="entry name" value="KTNB1"/>
</dbReference>
<dbReference type="GO" id="GO:0008017">
    <property type="term" value="F:microtubule binding"/>
    <property type="evidence" value="ECO:0007669"/>
    <property type="project" value="UniProtKB-UniRule"/>
</dbReference>
<evidence type="ECO:0000256" key="1">
    <source>
        <dbReference type="ARBA" id="ARBA00004245"/>
    </source>
</evidence>
<dbReference type="InterPro" id="IPR015943">
    <property type="entry name" value="WD40/YVTN_repeat-like_dom_sf"/>
</dbReference>
<evidence type="ECO:0000256" key="9">
    <source>
        <dbReference type="SAM" id="MobiDB-lite"/>
    </source>
</evidence>
<evidence type="ECO:0000256" key="5">
    <source>
        <dbReference type="ARBA" id="ARBA00022737"/>
    </source>
</evidence>
<dbReference type="GO" id="GO:0005874">
    <property type="term" value="C:microtubule"/>
    <property type="evidence" value="ECO:0007669"/>
    <property type="project" value="UniProtKB-KW"/>
</dbReference>
<dbReference type="GO" id="GO:0005737">
    <property type="term" value="C:cytoplasm"/>
    <property type="evidence" value="ECO:0007669"/>
    <property type="project" value="UniProtKB-SubCell"/>
</dbReference>
<dbReference type="SUPFAM" id="SSF50978">
    <property type="entry name" value="WD40 repeat-like"/>
    <property type="match status" value="1"/>
</dbReference>
<dbReference type="EMBL" id="JBBCAQ010000006">
    <property type="protein sequence ID" value="KAK7603065.1"/>
    <property type="molecule type" value="Genomic_DNA"/>
</dbReference>
<protein>
    <recommendedName>
        <fullName evidence="7">Katanin p80 WD40 repeat-containing subunit B1</fullName>
        <shortName evidence="7">Katanin p80 subunit B1</shortName>
    </recommendedName>
    <alternativeName>
        <fullName evidence="7">p80 katanin</fullName>
    </alternativeName>
</protein>
<keyword evidence="7" id="KW-0132">Cell division</keyword>
<dbReference type="PANTHER" id="PTHR19845">
    <property type="entry name" value="KATANIN P80 SUBUNIT"/>
    <property type="match status" value="1"/>
</dbReference>
<feature type="repeat" description="WD" evidence="8">
    <location>
        <begin position="183"/>
        <end position="224"/>
    </location>
</feature>
<keyword evidence="2 7" id="KW-0963">Cytoplasm</keyword>
<comment type="subunit">
    <text evidence="7">Interacts with KATNA1. This interaction enhances the microtubule binding and severing activity of KATNA1 and also targets this activity to the centrosome.</text>
</comment>
<keyword evidence="7" id="KW-0131">Cell cycle</keyword>
<dbReference type="CDD" id="cd00200">
    <property type="entry name" value="WD40"/>
    <property type="match status" value="1"/>
</dbReference>
<feature type="compositionally biased region" description="Low complexity" evidence="9">
    <location>
        <begin position="512"/>
        <end position="532"/>
    </location>
</feature>
<dbReference type="PANTHER" id="PTHR19845:SF0">
    <property type="entry name" value="KATANIN P80 WD40 REPEAT-CONTAINING SUBUNIT B1"/>
    <property type="match status" value="1"/>
</dbReference>
<proteinExistence type="inferred from homology"/>
<comment type="similarity">
    <text evidence="7">Belongs to the WD repeat KATNB1 family.</text>
</comment>
<keyword evidence="4 7" id="KW-0493">Microtubule</keyword>
<evidence type="ECO:0000259" key="11">
    <source>
        <dbReference type="Pfam" id="PF25171"/>
    </source>
</evidence>
<evidence type="ECO:0000256" key="7">
    <source>
        <dbReference type="HAMAP-Rule" id="MF_03022"/>
    </source>
</evidence>
<dbReference type="Pfam" id="PF13925">
    <property type="entry name" value="Katanin_con80"/>
    <property type="match status" value="1"/>
</dbReference>
<evidence type="ECO:0000313" key="12">
    <source>
        <dbReference type="EMBL" id="KAK7603065.1"/>
    </source>
</evidence>
<evidence type="ECO:0000313" key="13">
    <source>
        <dbReference type="Proteomes" id="UP001367676"/>
    </source>
</evidence>
<evidence type="ECO:0000256" key="6">
    <source>
        <dbReference type="ARBA" id="ARBA00023212"/>
    </source>
</evidence>
<evidence type="ECO:0000256" key="8">
    <source>
        <dbReference type="PROSITE-ProRule" id="PRU00221"/>
    </source>
</evidence>
<evidence type="ECO:0000256" key="3">
    <source>
        <dbReference type="ARBA" id="ARBA00022574"/>
    </source>
</evidence>
<dbReference type="InterPro" id="IPR001680">
    <property type="entry name" value="WD40_rpt"/>
</dbReference>
<dbReference type="InterPro" id="IPR036322">
    <property type="entry name" value="WD40_repeat_dom_sf"/>
</dbReference>
<dbReference type="PROSITE" id="PS50294">
    <property type="entry name" value="WD_REPEATS_REGION"/>
    <property type="match status" value="4"/>
</dbReference>
<comment type="function">
    <text evidence="7">Participates in a complex which severs microtubules in an ATP-dependent manner. May act to target the enzymatic subunit of this complex to sites of action such as the centrosome. Microtubule severing may promote rapid reorganization of cellular microtubule arrays and the release of microtubules from the centrosome following nucleation.</text>
</comment>
<keyword evidence="7" id="KW-0498">Mitosis</keyword>
<dbReference type="GO" id="GO:0051013">
    <property type="term" value="P:microtubule severing"/>
    <property type="evidence" value="ECO:0007669"/>
    <property type="project" value="UniProtKB-UniRule"/>
</dbReference>
<feature type="compositionally biased region" description="Basic residues" evidence="9">
    <location>
        <begin position="332"/>
        <end position="341"/>
    </location>
</feature>
<comment type="caution">
    <text evidence="12">The sequence shown here is derived from an EMBL/GenBank/DDBJ whole genome shotgun (WGS) entry which is preliminary data.</text>
</comment>
<feature type="domain" description="Katanin p80 subunit C-terminal" evidence="10">
    <location>
        <begin position="630"/>
        <end position="789"/>
    </location>
</feature>
<feature type="region of interest" description="Disordered" evidence="9">
    <location>
        <begin position="440"/>
        <end position="567"/>
    </location>
</feature>
<organism evidence="12 13">
    <name type="scientific">Parthenolecanium corni</name>
    <dbReference type="NCBI Taxonomy" id="536013"/>
    <lineage>
        <taxon>Eukaryota</taxon>
        <taxon>Metazoa</taxon>
        <taxon>Ecdysozoa</taxon>
        <taxon>Arthropoda</taxon>
        <taxon>Hexapoda</taxon>
        <taxon>Insecta</taxon>
        <taxon>Pterygota</taxon>
        <taxon>Neoptera</taxon>
        <taxon>Paraneoptera</taxon>
        <taxon>Hemiptera</taxon>
        <taxon>Sternorrhyncha</taxon>
        <taxon>Coccoidea</taxon>
        <taxon>Coccidae</taxon>
        <taxon>Parthenolecanium</taxon>
    </lineage>
</organism>
<dbReference type="InterPro" id="IPR020472">
    <property type="entry name" value="WD40_PAC1"/>
</dbReference>
<dbReference type="GO" id="GO:0051301">
    <property type="term" value="P:cell division"/>
    <property type="evidence" value="ECO:0007669"/>
    <property type="project" value="UniProtKB-KW"/>
</dbReference>
<dbReference type="GO" id="GO:0008352">
    <property type="term" value="C:katanin complex"/>
    <property type="evidence" value="ECO:0007669"/>
    <property type="project" value="InterPro"/>
</dbReference>
<feature type="repeat" description="WD" evidence="8">
    <location>
        <begin position="141"/>
        <end position="182"/>
    </location>
</feature>
<keyword evidence="3 8" id="KW-0853">WD repeat</keyword>
<dbReference type="Proteomes" id="UP001367676">
    <property type="component" value="Unassembled WGS sequence"/>
</dbReference>
<accession>A0AAN9YA36</accession>
<feature type="compositionally biased region" description="Low complexity" evidence="9">
    <location>
        <begin position="310"/>
        <end position="321"/>
    </location>
</feature>
<comment type="subcellular location">
    <subcellularLocation>
        <location evidence="1 7">Cytoplasm</location>
        <location evidence="1 7">Cytoskeleton</location>
    </subcellularLocation>
    <subcellularLocation>
        <location evidence="7">Cytoplasm</location>
    </subcellularLocation>
    <subcellularLocation>
        <location evidence="7">Cytoplasm</location>
        <location evidence="7">Cytoskeleton</location>
        <location evidence="7">Microtubule organizing center</location>
        <location evidence="7">Centrosome</location>
    </subcellularLocation>
    <subcellularLocation>
        <location evidence="7">Cytoplasm</location>
        <location evidence="7">Cytoskeleton</location>
        <location evidence="7">Spindle pole</location>
    </subcellularLocation>
    <subcellularLocation>
        <location evidence="7">Cytoplasm</location>
        <location evidence="7">Cytoskeleton</location>
        <location evidence="7">Spindle</location>
    </subcellularLocation>
    <text evidence="7">Predominantly cytoplasmic. Localized to the interphase centrosome and mitotic spindle poles.</text>
</comment>
<feature type="domain" description="WDR36/Utp21 N-terminal" evidence="11">
    <location>
        <begin position="30"/>
        <end position="214"/>
    </location>
</feature>
<evidence type="ECO:0000256" key="4">
    <source>
        <dbReference type="ARBA" id="ARBA00022701"/>
    </source>
</evidence>
<dbReference type="FunFam" id="2.130.10.10:FF:000462">
    <property type="entry name" value="Katanin p80 WD40 repeat-containing subunit B1"/>
    <property type="match status" value="1"/>
</dbReference>
<keyword evidence="13" id="KW-1185">Reference proteome</keyword>
<dbReference type="Gene3D" id="2.130.10.10">
    <property type="entry name" value="YVTN repeat-like/Quinoprotein amine dehydrogenase"/>
    <property type="match status" value="1"/>
</dbReference>
<dbReference type="InterPro" id="IPR028021">
    <property type="entry name" value="Katanin_C-terminal"/>
</dbReference>
<dbReference type="HAMAP" id="MF_03022">
    <property type="entry name" value="Katanin_p80_B1"/>
    <property type="match status" value="1"/>
</dbReference>
<keyword evidence="5" id="KW-0677">Repeat</keyword>
<feature type="repeat" description="WD" evidence="8">
    <location>
        <begin position="99"/>
        <end position="140"/>
    </location>
</feature>
<gene>
    <name evidence="7" type="primary">KATNB1</name>
    <name evidence="12" type="ORF">V9T40_003064</name>
</gene>
<dbReference type="PROSITE" id="PS00678">
    <property type="entry name" value="WD_REPEATS_1"/>
    <property type="match status" value="1"/>
</dbReference>
<dbReference type="InterPro" id="IPR019775">
    <property type="entry name" value="WD40_repeat_CS"/>
</dbReference>
<feature type="repeat" description="WD" evidence="8">
    <location>
        <begin position="14"/>
        <end position="56"/>
    </location>
</feature>
<dbReference type="AlphaFoldDB" id="A0AAN9YA36"/>
<dbReference type="Pfam" id="PF25171">
    <property type="entry name" value="Beta-prop_WDR36-Utp21_1st"/>
    <property type="match status" value="1"/>
</dbReference>
<dbReference type="GO" id="GO:0000922">
    <property type="term" value="C:spindle pole"/>
    <property type="evidence" value="ECO:0007669"/>
    <property type="project" value="UniProtKB-SubCell"/>
</dbReference>
<dbReference type="GO" id="GO:0007019">
    <property type="term" value="P:microtubule depolymerization"/>
    <property type="evidence" value="ECO:0007669"/>
    <property type="project" value="TreeGrafter"/>
</dbReference>
<reference evidence="12 13" key="1">
    <citation type="submission" date="2024-03" db="EMBL/GenBank/DDBJ databases">
        <title>Adaptation during the transition from Ophiocordyceps entomopathogen to insect associate is accompanied by gene loss and intensified selection.</title>
        <authorList>
            <person name="Ward C.M."/>
            <person name="Onetto C.A."/>
            <person name="Borneman A.R."/>
        </authorList>
    </citation>
    <scope>NUCLEOTIDE SEQUENCE [LARGE SCALE GENOMIC DNA]</scope>
    <source>
        <strain evidence="12">AWRI1</strain>
        <tissue evidence="12">Single Adult Female</tissue>
    </source>
</reference>
<evidence type="ECO:0000259" key="10">
    <source>
        <dbReference type="Pfam" id="PF13925"/>
    </source>
</evidence>